<dbReference type="Pfam" id="PF13186">
    <property type="entry name" value="SPASM"/>
    <property type="match status" value="1"/>
</dbReference>
<accession>A0A941W483</accession>
<dbReference type="PANTHER" id="PTHR11228:SF7">
    <property type="entry name" value="PQQA PEPTIDE CYCLASE"/>
    <property type="match status" value="1"/>
</dbReference>
<dbReference type="PIRSF" id="PIRSF037420">
    <property type="entry name" value="PQQ_syn_pqqE"/>
    <property type="match status" value="1"/>
</dbReference>
<dbReference type="InterPro" id="IPR050377">
    <property type="entry name" value="Radical_SAM_PqqE_MftC-like"/>
</dbReference>
<dbReference type="GO" id="GO:0046872">
    <property type="term" value="F:metal ion binding"/>
    <property type="evidence" value="ECO:0007669"/>
    <property type="project" value="UniProtKB-KW"/>
</dbReference>
<dbReference type="InterPro" id="IPR017200">
    <property type="entry name" value="PqqE-like"/>
</dbReference>
<dbReference type="Proteomes" id="UP000722750">
    <property type="component" value="Unassembled WGS sequence"/>
</dbReference>
<dbReference type="SFLD" id="SFLDG01386">
    <property type="entry name" value="main_SPASM_domain-containing"/>
    <property type="match status" value="1"/>
</dbReference>
<reference evidence="8" key="1">
    <citation type="journal article" date="2021" name="ISME J.">
        <title>Fine-scale metabolic discontinuity in a stratified prokaryote microbiome of a Red Sea deep halocline.</title>
        <authorList>
            <person name="Michoud G."/>
            <person name="Ngugi D.K."/>
            <person name="Barozzi A."/>
            <person name="Merlino G."/>
            <person name="Calleja M.L."/>
            <person name="Delgado-Huertas A."/>
            <person name="Moran X.A.G."/>
            <person name="Daffonchio D."/>
        </authorList>
    </citation>
    <scope>NUCLEOTIDE SEQUENCE</scope>
    <source>
        <strain evidence="8">SuakinDeep_MAG55_1</strain>
    </source>
</reference>
<dbReference type="SFLD" id="SFLDG01067">
    <property type="entry name" value="SPASM/twitch_domain_containing"/>
    <property type="match status" value="1"/>
</dbReference>
<dbReference type="SUPFAM" id="SSF102114">
    <property type="entry name" value="Radical SAM enzymes"/>
    <property type="match status" value="1"/>
</dbReference>
<dbReference type="CDD" id="cd01335">
    <property type="entry name" value="Radical_SAM"/>
    <property type="match status" value="1"/>
</dbReference>
<dbReference type="AlphaFoldDB" id="A0A941W483"/>
<comment type="cofactor">
    <cofactor evidence="1">
        <name>[4Fe-4S] cluster</name>
        <dbReference type="ChEBI" id="CHEBI:49883"/>
    </cofactor>
</comment>
<keyword evidence="2" id="KW-0004">4Fe-4S</keyword>
<dbReference type="EMBL" id="JAANXD010000083">
    <property type="protein sequence ID" value="MBS1259175.1"/>
    <property type="molecule type" value="Genomic_DNA"/>
</dbReference>
<proteinExistence type="predicted"/>
<feature type="domain" description="Radical SAM core" evidence="7">
    <location>
        <begin position="19"/>
        <end position="242"/>
    </location>
</feature>
<evidence type="ECO:0000313" key="9">
    <source>
        <dbReference type="Proteomes" id="UP000722750"/>
    </source>
</evidence>
<dbReference type="InterPro" id="IPR007197">
    <property type="entry name" value="rSAM"/>
</dbReference>
<evidence type="ECO:0000256" key="5">
    <source>
        <dbReference type="ARBA" id="ARBA00023004"/>
    </source>
</evidence>
<name>A0A941W483_9BACT</name>
<dbReference type="SMART" id="SM00729">
    <property type="entry name" value="Elp3"/>
    <property type="match status" value="1"/>
</dbReference>
<dbReference type="Gene3D" id="3.20.20.70">
    <property type="entry name" value="Aldolase class I"/>
    <property type="match status" value="1"/>
</dbReference>
<evidence type="ECO:0000256" key="3">
    <source>
        <dbReference type="ARBA" id="ARBA00022691"/>
    </source>
</evidence>
<dbReference type="PANTHER" id="PTHR11228">
    <property type="entry name" value="RADICAL SAM DOMAIN PROTEIN"/>
    <property type="match status" value="1"/>
</dbReference>
<dbReference type="GO" id="GO:0006783">
    <property type="term" value="P:heme biosynthetic process"/>
    <property type="evidence" value="ECO:0007669"/>
    <property type="project" value="TreeGrafter"/>
</dbReference>
<dbReference type="PROSITE" id="PS51918">
    <property type="entry name" value="RADICAL_SAM"/>
    <property type="match status" value="1"/>
</dbReference>
<sequence length="387" mass="43478">MIEVSRLLVSEKLENKNLRHRRRVGSAPVVVWCTTRKCNLNCMHCYSGGNAPTDGELSTDEAKKMLDELAECGSPFMILSGGEPFLRPDVFELGSYAKKIGLPVIVSSNGTVVTQEIAAKAADAGFGYVGISLDGLAETNNSFRGSGDAYSNALQGMRNLRDAGIKTGLRFTITRLNCHELPQIMDLLVKEGFHRLCVYHLEYAGRGRELMNNDLSPDERRKAVENLFEKTVEINRHNHDLEVLTVGNYADAAYIYMKILKEDPQKAREAYEHFLSNGGEGCGEKLAYIDEKGNVFASQHMKTELGNIRERSLKDIWSSDNEFLWKLRHRDKLFHGRCAECRFLEICRGGSRARALAVYDDFGATDPSCYLTEEEIIKPVREEALHD</sequence>
<evidence type="ECO:0000256" key="1">
    <source>
        <dbReference type="ARBA" id="ARBA00001966"/>
    </source>
</evidence>
<gene>
    <name evidence="8" type="ORF">MAG551_02242</name>
</gene>
<dbReference type="GO" id="GO:0003824">
    <property type="term" value="F:catalytic activity"/>
    <property type="evidence" value="ECO:0007669"/>
    <property type="project" value="InterPro"/>
</dbReference>
<protein>
    <submittedName>
        <fullName evidence="8">Mycofactocin radical SAM maturase MftC</fullName>
    </submittedName>
</protein>
<dbReference type="InterPro" id="IPR006638">
    <property type="entry name" value="Elp3/MiaA/NifB-like_rSAM"/>
</dbReference>
<dbReference type="InterPro" id="IPR023885">
    <property type="entry name" value="4Fe4S-binding_SPASM_dom"/>
</dbReference>
<dbReference type="Pfam" id="PF04055">
    <property type="entry name" value="Radical_SAM"/>
    <property type="match status" value="1"/>
</dbReference>
<dbReference type="InterPro" id="IPR013785">
    <property type="entry name" value="Aldolase_TIM"/>
</dbReference>
<dbReference type="SFLD" id="SFLDS00029">
    <property type="entry name" value="Radical_SAM"/>
    <property type="match status" value="1"/>
</dbReference>
<evidence type="ECO:0000256" key="4">
    <source>
        <dbReference type="ARBA" id="ARBA00022723"/>
    </source>
</evidence>
<evidence type="ECO:0000259" key="7">
    <source>
        <dbReference type="PROSITE" id="PS51918"/>
    </source>
</evidence>
<evidence type="ECO:0000313" key="8">
    <source>
        <dbReference type="EMBL" id="MBS1259175.1"/>
    </source>
</evidence>
<organism evidence="8 9">
    <name type="scientific">Candidatus Scalindua arabica</name>
    <dbReference type="NCBI Taxonomy" id="1127984"/>
    <lineage>
        <taxon>Bacteria</taxon>
        <taxon>Pseudomonadati</taxon>
        <taxon>Planctomycetota</taxon>
        <taxon>Candidatus Brocadiia</taxon>
        <taxon>Candidatus Brocadiales</taxon>
        <taxon>Candidatus Scalinduaceae</taxon>
        <taxon>Candidatus Scalindua</taxon>
    </lineage>
</organism>
<evidence type="ECO:0000256" key="2">
    <source>
        <dbReference type="ARBA" id="ARBA00022485"/>
    </source>
</evidence>
<dbReference type="CDD" id="cd21123">
    <property type="entry name" value="SPASM_MftC-like"/>
    <property type="match status" value="1"/>
</dbReference>
<comment type="caution">
    <text evidence="8">The sequence shown here is derived from an EMBL/GenBank/DDBJ whole genome shotgun (WGS) entry which is preliminary data.</text>
</comment>
<keyword evidence="4" id="KW-0479">Metal-binding</keyword>
<keyword evidence="3" id="KW-0949">S-adenosyl-L-methionine</keyword>
<dbReference type="InterPro" id="IPR058240">
    <property type="entry name" value="rSAM_sf"/>
</dbReference>
<keyword evidence="6" id="KW-0411">Iron-sulfur</keyword>
<keyword evidence="5" id="KW-0408">Iron</keyword>
<evidence type="ECO:0000256" key="6">
    <source>
        <dbReference type="ARBA" id="ARBA00023014"/>
    </source>
</evidence>
<dbReference type="NCBIfam" id="TIGR04085">
    <property type="entry name" value="rSAM_more_4Fe4S"/>
    <property type="match status" value="1"/>
</dbReference>
<dbReference type="GO" id="GO:0051539">
    <property type="term" value="F:4 iron, 4 sulfur cluster binding"/>
    <property type="evidence" value="ECO:0007669"/>
    <property type="project" value="UniProtKB-KW"/>
</dbReference>